<comment type="caution">
    <text evidence="7">The sequence shown here is derived from an EMBL/GenBank/DDBJ whole genome shotgun (WGS) entry which is preliminary data.</text>
</comment>
<evidence type="ECO:0000256" key="2">
    <source>
        <dbReference type="ARBA" id="ARBA00022759"/>
    </source>
</evidence>
<evidence type="ECO:0000256" key="6">
    <source>
        <dbReference type="ARBA" id="ARBA00023204"/>
    </source>
</evidence>
<evidence type="ECO:0000256" key="3">
    <source>
        <dbReference type="ARBA" id="ARBA00022763"/>
    </source>
</evidence>
<proteinExistence type="predicted"/>
<dbReference type="GO" id="GO:0006289">
    <property type="term" value="P:nucleotide-excision repair"/>
    <property type="evidence" value="ECO:0007669"/>
    <property type="project" value="InterPro"/>
</dbReference>
<name>A0A4R4DRV8_9PROT</name>
<evidence type="ECO:0000313" key="8">
    <source>
        <dbReference type="Proteomes" id="UP000295023"/>
    </source>
</evidence>
<dbReference type="RefSeq" id="WP_132284754.1">
    <property type="nucleotide sequence ID" value="NZ_SKBM01000003.1"/>
</dbReference>
<dbReference type="GO" id="GO:0004519">
    <property type="term" value="F:endonuclease activity"/>
    <property type="evidence" value="ECO:0007669"/>
    <property type="project" value="UniProtKB-KW"/>
</dbReference>
<dbReference type="GO" id="GO:0016787">
    <property type="term" value="F:hydrolase activity"/>
    <property type="evidence" value="ECO:0007669"/>
    <property type="project" value="UniProtKB-KW"/>
</dbReference>
<dbReference type="EMBL" id="SKBM01000003">
    <property type="protein sequence ID" value="TCZ65319.1"/>
    <property type="molecule type" value="Genomic_DNA"/>
</dbReference>
<keyword evidence="3" id="KW-0227">DNA damage</keyword>
<dbReference type="InterPro" id="IPR036237">
    <property type="entry name" value="Xyl_isomerase-like_sf"/>
</dbReference>
<dbReference type="PANTHER" id="PTHR31290:SF5">
    <property type="entry name" value="UV-DAMAGE ENDONUCLEASE"/>
    <property type="match status" value="1"/>
</dbReference>
<keyword evidence="4" id="KW-0228">DNA excision</keyword>
<keyword evidence="8" id="KW-1185">Reference proteome</keyword>
<evidence type="ECO:0000313" key="7">
    <source>
        <dbReference type="EMBL" id="TCZ65319.1"/>
    </source>
</evidence>
<gene>
    <name evidence="7" type="ORF">EXY23_03850</name>
</gene>
<sequence length="369" mass="39738">MRIGWCCKWVPPEGDERPAAAMNLRDTTVAAVSRLAPAQATEKLLGLVQGNLAALAAQVEEAAAAPPLERCLRIISSVLPVYTHPVARPRYDEPALREAIETGLAAIGARAREAGIRLSMHPGQFCVLSTGNPQALDNSVVELDYHTEIMAYLGLAGGWHPMGAHINIHGGARGPGIEGFRRGFARLSESTRSLLTVENEETSYGLDDLLPLAELLPIVLDLHHHWCFTRGEHIRPDDPRIATVRDSWRGTRPLGHLSAPREDLLPGGLDPDRLPDFQALLAAGLPAREMRKHSDRLWNRAINEWALGHLAWTDLEVEAKAKNLASHDLAEAARACQGSGEAEGWRGAFRAGQDGGAAGAGCSGRVAAS</sequence>
<keyword evidence="2 7" id="KW-0255">Endonuclease</keyword>
<keyword evidence="1" id="KW-0540">Nuclease</keyword>
<dbReference type="SUPFAM" id="SSF51658">
    <property type="entry name" value="Xylose isomerase-like"/>
    <property type="match status" value="1"/>
</dbReference>
<dbReference type="Gene3D" id="3.20.20.150">
    <property type="entry name" value="Divalent-metal-dependent TIM barrel enzymes"/>
    <property type="match status" value="1"/>
</dbReference>
<protein>
    <submittedName>
        <fullName evidence="7">UV damage endonuclease UvsE</fullName>
    </submittedName>
</protein>
<organism evidence="7 8">
    <name type="scientific">Roseicella aquatilis</name>
    <dbReference type="NCBI Taxonomy" id="2527868"/>
    <lineage>
        <taxon>Bacteria</taxon>
        <taxon>Pseudomonadati</taxon>
        <taxon>Pseudomonadota</taxon>
        <taxon>Alphaproteobacteria</taxon>
        <taxon>Acetobacterales</taxon>
        <taxon>Roseomonadaceae</taxon>
        <taxon>Roseicella</taxon>
    </lineage>
</organism>
<dbReference type="OrthoDB" id="9782576at2"/>
<reference evidence="7 8" key="1">
    <citation type="submission" date="2019-03" db="EMBL/GenBank/DDBJ databases">
        <title>Paracraurococcus aquatilis NE82 genome sequence.</title>
        <authorList>
            <person name="Zhao Y."/>
            <person name="Du Z."/>
        </authorList>
    </citation>
    <scope>NUCLEOTIDE SEQUENCE [LARGE SCALE GENOMIC DNA]</scope>
    <source>
        <strain evidence="7 8">NE82</strain>
    </source>
</reference>
<dbReference type="InterPro" id="IPR004601">
    <property type="entry name" value="UvdE"/>
</dbReference>
<dbReference type="AlphaFoldDB" id="A0A4R4DRV8"/>
<accession>A0A4R4DRV8</accession>
<dbReference type="Proteomes" id="UP000295023">
    <property type="component" value="Unassembled WGS sequence"/>
</dbReference>
<dbReference type="PANTHER" id="PTHR31290">
    <property type="entry name" value="UV-DAMAGE ENDONUCLEASE"/>
    <property type="match status" value="1"/>
</dbReference>
<keyword evidence="5" id="KW-0378">Hydrolase</keyword>
<keyword evidence="6" id="KW-0234">DNA repair</keyword>
<dbReference type="GO" id="GO:0009411">
    <property type="term" value="P:response to UV"/>
    <property type="evidence" value="ECO:0007669"/>
    <property type="project" value="InterPro"/>
</dbReference>
<evidence type="ECO:0000256" key="5">
    <source>
        <dbReference type="ARBA" id="ARBA00022801"/>
    </source>
</evidence>
<evidence type="ECO:0000256" key="4">
    <source>
        <dbReference type="ARBA" id="ARBA00022769"/>
    </source>
</evidence>
<dbReference type="Pfam" id="PF03851">
    <property type="entry name" value="UvdE"/>
    <property type="match status" value="1"/>
</dbReference>
<evidence type="ECO:0000256" key="1">
    <source>
        <dbReference type="ARBA" id="ARBA00022722"/>
    </source>
</evidence>